<feature type="region of interest" description="Disordered" evidence="1">
    <location>
        <begin position="64"/>
        <end position="153"/>
    </location>
</feature>
<evidence type="ECO:0000313" key="3">
    <source>
        <dbReference type="Proteomes" id="UP000053558"/>
    </source>
</evidence>
<feature type="compositionally biased region" description="Low complexity" evidence="1">
    <location>
        <begin position="258"/>
        <end position="281"/>
    </location>
</feature>
<comment type="caution">
    <text evidence="2">The sequence shown here is derived from an EMBL/GenBank/DDBJ whole genome shotgun (WGS) entry which is preliminary data.</text>
</comment>
<evidence type="ECO:0000313" key="2">
    <source>
        <dbReference type="EMBL" id="EIW83270.1"/>
    </source>
</evidence>
<keyword evidence="3" id="KW-1185">Reference proteome</keyword>
<gene>
    <name evidence="2" type="ORF">CONPUDRAFT_71858</name>
</gene>
<dbReference type="GeneID" id="19208965"/>
<dbReference type="EMBL" id="JH711576">
    <property type="protein sequence ID" value="EIW83270.1"/>
    <property type="molecule type" value="Genomic_DNA"/>
</dbReference>
<dbReference type="AlphaFoldDB" id="A0A5M3MW33"/>
<dbReference type="RefSeq" id="XP_007766465.1">
    <property type="nucleotide sequence ID" value="XM_007768275.1"/>
</dbReference>
<feature type="compositionally biased region" description="Polar residues" evidence="1">
    <location>
        <begin position="72"/>
        <end position="88"/>
    </location>
</feature>
<feature type="compositionally biased region" description="Low complexity" evidence="1">
    <location>
        <begin position="137"/>
        <end position="152"/>
    </location>
</feature>
<feature type="region of interest" description="Disordered" evidence="1">
    <location>
        <begin position="170"/>
        <end position="290"/>
    </location>
</feature>
<feature type="compositionally biased region" description="Polar residues" evidence="1">
    <location>
        <begin position="235"/>
        <end position="246"/>
    </location>
</feature>
<sequence>MQSRKPQAIYQDLQPPHELKVSENQPESFDTQHPAVMAPNVTPFLDIRVFRIKNYFQGMVGGPPLRLRSKSPPGQSQTTDICDSTNPSGAPLTPPPSRSSSIFPENRPMESELSPEVLPPDLPNSSSPTLLPVEAEATASFSPGASSASPKSHIPSIQYDEAAAEIIQFDVPLEEAACPPPASNVSSPPSNEANSEAPSDAPDAEVSRPSLQIYSERSSSLEALNDASESPVPQPSHNPSHATSYTPPRPISAPELATTVTPEPSTPVSSPSASFPVMSTSQASLRQPSAVAEPMNTISLDYAGDKPGNSVDINQIAKEKETEWRESRLSLSFFDVNTAKRRLASK</sequence>
<feature type="compositionally biased region" description="Low complexity" evidence="1">
    <location>
        <begin position="183"/>
        <end position="199"/>
    </location>
</feature>
<proteinExistence type="predicted"/>
<feature type="compositionally biased region" description="Polar residues" evidence="1">
    <location>
        <begin position="22"/>
        <end position="31"/>
    </location>
</feature>
<reference evidence="3" key="1">
    <citation type="journal article" date="2012" name="Science">
        <title>The Paleozoic origin of enzymatic lignin decomposition reconstructed from 31 fungal genomes.</title>
        <authorList>
            <person name="Floudas D."/>
            <person name="Binder M."/>
            <person name="Riley R."/>
            <person name="Barry K."/>
            <person name="Blanchette R.A."/>
            <person name="Henrissat B."/>
            <person name="Martinez A.T."/>
            <person name="Otillar R."/>
            <person name="Spatafora J.W."/>
            <person name="Yadav J.S."/>
            <person name="Aerts A."/>
            <person name="Benoit I."/>
            <person name="Boyd A."/>
            <person name="Carlson A."/>
            <person name="Copeland A."/>
            <person name="Coutinho P.M."/>
            <person name="de Vries R.P."/>
            <person name="Ferreira P."/>
            <person name="Findley K."/>
            <person name="Foster B."/>
            <person name="Gaskell J."/>
            <person name="Glotzer D."/>
            <person name="Gorecki P."/>
            <person name="Heitman J."/>
            <person name="Hesse C."/>
            <person name="Hori C."/>
            <person name="Igarashi K."/>
            <person name="Jurgens J.A."/>
            <person name="Kallen N."/>
            <person name="Kersten P."/>
            <person name="Kohler A."/>
            <person name="Kuees U."/>
            <person name="Kumar T.K.A."/>
            <person name="Kuo A."/>
            <person name="LaButti K."/>
            <person name="Larrondo L.F."/>
            <person name="Lindquist E."/>
            <person name="Ling A."/>
            <person name="Lombard V."/>
            <person name="Lucas S."/>
            <person name="Lundell T."/>
            <person name="Martin R."/>
            <person name="McLaughlin D.J."/>
            <person name="Morgenstern I."/>
            <person name="Morin E."/>
            <person name="Murat C."/>
            <person name="Nagy L.G."/>
            <person name="Nolan M."/>
            <person name="Ohm R.A."/>
            <person name="Patyshakuliyeva A."/>
            <person name="Rokas A."/>
            <person name="Ruiz-Duenas F.J."/>
            <person name="Sabat G."/>
            <person name="Salamov A."/>
            <person name="Samejima M."/>
            <person name="Schmutz J."/>
            <person name="Slot J.C."/>
            <person name="St John F."/>
            <person name="Stenlid J."/>
            <person name="Sun H."/>
            <person name="Sun S."/>
            <person name="Syed K."/>
            <person name="Tsang A."/>
            <person name="Wiebenga A."/>
            <person name="Young D."/>
            <person name="Pisabarro A."/>
            <person name="Eastwood D.C."/>
            <person name="Martin F."/>
            <person name="Cullen D."/>
            <person name="Grigoriev I.V."/>
            <person name="Hibbett D.S."/>
        </authorList>
    </citation>
    <scope>NUCLEOTIDE SEQUENCE [LARGE SCALE GENOMIC DNA]</scope>
    <source>
        <strain evidence="3">RWD-64-598 SS2</strain>
    </source>
</reference>
<dbReference type="KEGG" id="cput:CONPUDRAFT_71858"/>
<evidence type="ECO:0000256" key="1">
    <source>
        <dbReference type="SAM" id="MobiDB-lite"/>
    </source>
</evidence>
<organism evidence="2 3">
    <name type="scientific">Coniophora puteana (strain RWD-64-598)</name>
    <name type="common">Brown rot fungus</name>
    <dbReference type="NCBI Taxonomy" id="741705"/>
    <lineage>
        <taxon>Eukaryota</taxon>
        <taxon>Fungi</taxon>
        <taxon>Dikarya</taxon>
        <taxon>Basidiomycota</taxon>
        <taxon>Agaricomycotina</taxon>
        <taxon>Agaricomycetes</taxon>
        <taxon>Agaricomycetidae</taxon>
        <taxon>Boletales</taxon>
        <taxon>Coniophorineae</taxon>
        <taxon>Coniophoraceae</taxon>
        <taxon>Coniophora</taxon>
    </lineage>
</organism>
<protein>
    <submittedName>
        <fullName evidence="2">Uncharacterized protein</fullName>
    </submittedName>
</protein>
<dbReference type="Proteomes" id="UP000053558">
    <property type="component" value="Unassembled WGS sequence"/>
</dbReference>
<name>A0A5M3MW33_CONPW</name>
<accession>A0A5M3MW33</accession>
<feature type="region of interest" description="Disordered" evidence="1">
    <location>
        <begin position="1"/>
        <end position="35"/>
    </location>
</feature>
<feature type="compositionally biased region" description="Polar residues" evidence="1">
    <location>
        <begin position="209"/>
        <end position="222"/>
    </location>
</feature>